<keyword evidence="12" id="KW-1185">Reference proteome</keyword>
<gene>
    <name evidence="11" type="primary">fbcH</name>
    <name evidence="11" type="ORF">IMCC3135_29265</name>
</gene>
<dbReference type="Gene3D" id="1.10.760.10">
    <property type="entry name" value="Cytochrome c-like domain"/>
    <property type="match status" value="1"/>
</dbReference>
<dbReference type="PANTHER" id="PTHR10266:SF3">
    <property type="entry name" value="CYTOCHROME C1, HEME PROTEIN, MITOCHONDRIAL"/>
    <property type="match status" value="1"/>
</dbReference>
<comment type="cofactor">
    <cofactor evidence="8">
        <name>heme c</name>
        <dbReference type="ChEBI" id="CHEBI:61717"/>
    </cofactor>
    <text evidence="8">Binds 1 heme c group covalently per subunit.</text>
</comment>
<proteinExistence type="predicted"/>
<keyword evidence="3 9" id="KW-0812">Transmembrane</keyword>
<feature type="domain" description="Cytochrome c" evidence="10">
    <location>
        <begin position="81"/>
        <end position="252"/>
    </location>
</feature>
<dbReference type="Pfam" id="PF02167">
    <property type="entry name" value="Cytochrom_C1"/>
    <property type="match status" value="1"/>
</dbReference>
<dbReference type="InterPro" id="IPR009056">
    <property type="entry name" value="Cyt_c-like_dom"/>
</dbReference>
<keyword evidence="5 9" id="KW-1133">Transmembrane helix</keyword>
<evidence type="ECO:0000256" key="7">
    <source>
        <dbReference type="ARBA" id="ARBA00023136"/>
    </source>
</evidence>
<accession>A0A2Z2NXC4</accession>
<dbReference type="Proteomes" id="UP000250079">
    <property type="component" value="Chromosome"/>
</dbReference>
<feature type="binding site" description="covalent" evidence="8">
    <location>
        <position position="98"/>
    </location>
    <ligand>
        <name>heme c</name>
        <dbReference type="ChEBI" id="CHEBI:61717"/>
    </ligand>
</feature>
<comment type="subcellular location">
    <subcellularLocation>
        <location evidence="1">Membrane</location>
    </subcellularLocation>
</comment>
<dbReference type="AlphaFoldDB" id="A0A2Z2NXC4"/>
<keyword evidence="2 8" id="KW-0349">Heme</keyword>
<keyword evidence="6 8" id="KW-0408">Iron</keyword>
<dbReference type="RefSeq" id="WP_236994685.1">
    <property type="nucleotide sequence ID" value="NZ_CP018632.1"/>
</dbReference>
<reference evidence="11 12" key="1">
    <citation type="submission" date="2016-12" db="EMBL/GenBank/DDBJ databases">
        <authorList>
            <person name="Song W.-J."/>
            <person name="Kurnit D.M."/>
        </authorList>
    </citation>
    <scope>NUCLEOTIDE SEQUENCE [LARGE SCALE GENOMIC DNA]</scope>
    <source>
        <strain evidence="11 12">IMCC3135</strain>
    </source>
</reference>
<dbReference type="GO" id="GO:0009055">
    <property type="term" value="F:electron transfer activity"/>
    <property type="evidence" value="ECO:0007669"/>
    <property type="project" value="InterPro"/>
</dbReference>
<keyword evidence="4 8" id="KW-0479">Metal-binding</keyword>
<evidence type="ECO:0000256" key="4">
    <source>
        <dbReference type="ARBA" id="ARBA00022723"/>
    </source>
</evidence>
<evidence type="ECO:0000256" key="5">
    <source>
        <dbReference type="ARBA" id="ARBA00022989"/>
    </source>
</evidence>
<organism evidence="11 12">
    <name type="scientific">Granulosicoccus antarcticus IMCC3135</name>
    <dbReference type="NCBI Taxonomy" id="1192854"/>
    <lineage>
        <taxon>Bacteria</taxon>
        <taxon>Pseudomonadati</taxon>
        <taxon>Pseudomonadota</taxon>
        <taxon>Gammaproteobacteria</taxon>
        <taxon>Chromatiales</taxon>
        <taxon>Granulosicoccaceae</taxon>
        <taxon>Granulosicoccus</taxon>
    </lineage>
</organism>
<dbReference type="GO" id="GO:0016020">
    <property type="term" value="C:membrane"/>
    <property type="evidence" value="ECO:0007669"/>
    <property type="project" value="UniProtKB-SubCell"/>
</dbReference>
<name>A0A2Z2NXC4_9GAMM</name>
<dbReference type="SUPFAM" id="SSF46626">
    <property type="entry name" value="Cytochrome c"/>
    <property type="match status" value="1"/>
</dbReference>
<protein>
    <submittedName>
        <fullName evidence="11">Cytochrome b/c1</fullName>
    </submittedName>
</protein>
<evidence type="ECO:0000256" key="2">
    <source>
        <dbReference type="ARBA" id="ARBA00022617"/>
    </source>
</evidence>
<evidence type="ECO:0000313" key="12">
    <source>
        <dbReference type="Proteomes" id="UP000250079"/>
    </source>
</evidence>
<dbReference type="PRINTS" id="PR00603">
    <property type="entry name" value="CYTOCHROMEC1"/>
</dbReference>
<dbReference type="PANTHER" id="PTHR10266">
    <property type="entry name" value="CYTOCHROME C1"/>
    <property type="match status" value="1"/>
</dbReference>
<feature type="transmembrane region" description="Helical" evidence="9">
    <location>
        <begin position="266"/>
        <end position="284"/>
    </location>
</feature>
<dbReference type="EMBL" id="CP018632">
    <property type="protein sequence ID" value="ASJ75903.1"/>
    <property type="molecule type" value="Genomic_DNA"/>
</dbReference>
<dbReference type="InterPro" id="IPR002326">
    <property type="entry name" value="Cyt_c1"/>
</dbReference>
<evidence type="ECO:0000256" key="9">
    <source>
        <dbReference type="SAM" id="Phobius"/>
    </source>
</evidence>
<dbReference type="GO" id="GO:0046872">
    <property type="term" value="F:metal ion binding"/>
    <property type="evidence" value="ECO:0007669"/>
    <property type="project" value="UniProtKB-KW"/>
</dbReference>
<dbReference type="KEGG" id="gai:IMCC3135_29265"/>
<evidence type="ECO:0000256" key="8">
    <source>
        <dbReference type="PIRSR" id="PIRSR602326-1"/>
    </source>
</evidence>
<sequence length="293" mass="32639">MNDHHISRRQRAHEQAIRMQAQGGRVKVLSKTDEPGKIQRLLVLTAAAVLVAGSLLYVTESRAAGAGVHLESPRIDQSNDKSLQRGAAAFVNYCMACHTAGYQRYSRLAQDVGLSEEDVEKNLIFTTDKLGEPTKVGSLMTNNMTTDYGKQAFGVVPPNLSLTARSRGVDWIYTYLKSYYVDPEKATTGVNNLVYPDTAMPHVLWDLQGLQSPVYGEEAHGSRPITGLELTQEGSMSPDEYDDLVADITNFMAYVSDPIKETRHRVGMWVMLFLFGLLGVTYLLKKEYWKDVV</sequence>
<keyword evidence="7 9" id="KW-0472">Membrane</keyword>
<evidence type="ECO:0000259" key="10">
    <source>
        <dbReference type="PROSITE" id="PS51007"/>
    </source>
</evidence>
<dbReference type="GO" id="GO:0020037">
    <property type="term" value="F:heme binding"/>
    <property type="evidence" value="ECO:0007669"/>
    <property type="project" value="InterPro"/>
</dbReference>
<dbReference type="InterPro" id="IPR036909">
    <property type="entry name" value="Cyt_c-like_dom_sf"/>
</dbReference>
<evidence type="ECO:0000256" key="3">
    <source>
        <dbReference type="ARBA" id="ARBA00022692"/>
    </source>
</evidence>
<feature type="binding site" description="covalent" evidence="8">
    <location>
        <position position="97"/>
    </location>
    <ligand>
        <name>heme c</name>
        <dbReference type="ChEBI" id="CHEBI:61717"/>
    </ligand>
</feature>
<feature type="binding site" description="covalent" evidence="8">
    <location>
        <position position="94"/>
    </location>
    <ligand>
        <name>heme c</name>
        <dbReference type="ChEBI" id="CHEBI:61717"/>
    </ligand>
</feature>
<evidence type="ECO:0000256" key="1">
    <source>
        <dbReference type="ARBA" id="ARBA00004370"/>
    </source>
</evidence>
<evidence type="ECO:0000256" key="6">
    <source>
        <dbReference type="ARBA" id="ARBA00023004"/>
    </source>
</evidence>
<evidence type="ECO:0000313" key="11">
    <source>
        <dbReference type="EMBL" id="ASJ75903.1"/>
    </source>
</evidence>
<dbReference type="PROSITE" id="PS51007">
    <property type="entry name" value="CYTC"/>
    <property type="match status" value="1"/>
</dbReference>